<comment type="caution">
    <text evidence="1">The sequence shown here is derived from an EMBL/GenBank/DDBJ whole genome shotgun (WGS) entry which is preliminary data.</text>
</comment>
<sequence>MLCRCSWSSWPLHDWTQVGDEGAMYTAVSWHRCLLSDEVTGGSMSDEVNVDGVKLIGELRSFGEGRQNTRLKKEKKKKKGRMILICLI</sequence>
<protein>
    <submittedName>
        <fullName evidence="1">Uncharacterized protein</fullName>
    </submittedName>
</protein>
<dbReference type="EMBL" id="JAUJYN010000008">
    <property type="protein sequence ID" value="KAK1264657.1"/>
    <property type="molecule type" value="Genomic_DNA"/>
</dbReference>
<dbReference type="Proteomes" id="UP001179952">
    <property type="component" value="Unassembled WGS sequence"/>
</dbReference>
<organism evidence="1 2">
    <name type="scientific">Acorus gramineus</name>
    <name type="common">Dwarf sweet flag</name>
    <dbReference type="NCBI Taxonomy" id="55184"/>
    <lineage>
        <taxon>Eukaryota</taxon>
        <taxon>Viridiplantae</taxon>
        <taxon>Streptophyta</taxon>
        <taxon>Embryophyta</taxon>
        <taxon>Tracheophyta</taxon>
        <taxon>Spermatophyta</taxon>
        <taxon>Magnoliopsida</taxon>
        <taxon>Liliopsida</taxon>
        <taxon>Acoraceae</taxon>
        <taxon>Acorus</taxon>
    </lineage>
</organism>
<keyword evidence="2" id="KW-1185">Reference proteome</keyword>
<dbReference type="AlphaFoldDB" id="A0AAV9AKG1"/>
<accession>A0AAV9AKG1</accession>
<evidence type="ECO:0000313" key="2">
    <source>
        <dbReference type="Proteomes" id="UP001179952"/>
    </source>
</evidence>
<proteinExistence type="predicted"/>
<reference evidence="1" key="2">
    <citation type="submission" date="2023-06" db="EMBL/GenBank/DDBJ databases">
        <authorList>
            <person name="Ma L."/>
            <person name="Liu K.-W."/>
            <person name="Li Z."/>
            <person name="Hsiao Y.-Y."/>
            <person name="Qi Y."/>
            <person name="Fu T."/>
            <person name="Tang G."/>
            <person name="Zhang D."/>
            <person name="Sun W.-H."/>
            <person name="Liu D.-K."/>
            <person name="Li Y."/>
            <person name="Chen G.-Z."/>
            <person name="Liu X.-D."/>
            <person name="Liao X.-Y."/>
            <person name="Jiang Y.-T."/>
            <person name="Yu X."/>
            <person name="Hao Y."/>
            <person name="Huang J."/>
            <person name="Zhao X.-W."/>
            <person name="Ke S."/>
            <person name="Chen Y.-Y."/>
            <person name="Wu W.-L."/>
            <person name="Hsu J.-L."/>
            <person name="Lin Y.-F."/>
            <person name="Huang M.-D."/>
            <person name="Li C.-Y."/>
            <person name="Huang L."/>
            <person name="Wang Z.-W."/>
            <person name="Zhao X."/>
            <person name="Zhong W.-Y."/>
            <person name="Peng D.-H."/>
            <person name="Ahmad S."/>
            <person name="Lan S."/>
            <person name="Zhang J.-S."/>
            <person name="Tsai W.-C."/>
            <person name="Van De Peer Y."/>
            <person name="Liu Z.-J."/>
        </authorList>
    </citation>
    <scope>NUCLEOTIDE SEQUENCE</scope>
    <source>
        <strain evidence="1">SCP</strain>
        <tissue evidence="1">Leaves</tissue>
    </source>
</reference>
<reference evidence="1" key="1">
    <citation type="journal article" date="2023" name="Nat. Commun.">
        <title>Diploid and tetraploid genomes of Acorus and the evolution of monocots.</title>
        <authorList>
            <person name="Ma L."/>
            <person name="Liu K.W."/>
            <person name="Li Z."/>
            <person name="Hsiao Y.Y."/>
            <person name="Qi Y."/>
            <person name="Fu T."/>
            <person name="Tang G.D."/>
            <person name="Zhang D."/>
            <person name="Sun W.H."/>
            <person name="Liu D.K."/>
            <person name="Li Y."/>
            <person name="Chen G.Z."/>
            <person name="Liu X.D."/>
            <person name="Liao X.Y."/>
            <person name="Jiang Y.T."/>
            <person name="Yu X."/>
            <person name="Hao Y."/>
            <person name="Huang J."/>
            <person name="Zhao X.W."/>
            <person name="Ke S."/>
            <person name="Chen Y.Y."/>
            <person name="Wu W.L."/>
            <person name="Hsu J.L."/>
            <person name="Lin Y.F."/>
            <person name="Huang M.D."/>
            <person name="Li C.Y."/>
            <person name="Huang L."/>
            <person name="Wang Z.W."/>
            <person name="Zhao X."/>
            <person name="Zhong W.Y."/>
            <person name="Peng D.H."/>
            <person name="Ahmad S."/>
            <person name="Lan S."/>
            <person name="Zhang J.S."/>
            <person name="Tsai W.C."/>
            <person name="Van de Peer Y."/>
            <person name="Liu Z.J."/>
        </authorList>
    </citation>
    <scope>NUCLEOTIDE SEQUENCE</scope>
    <source>
        <strain evidence="1">SCP</strain>
    </source>
</reference>
<evidence type="ECO:0000313" key="1">
    <source>
        <dbReference type="EMBL" id="KAK1264657.1"/>
    </source>
</evidence>
<name>A0AAV9AKG1_ACOGR</name>
<gene>
    <name evidence="1" type="ORF">QJS04_geneDACA018177</name>
</gene>